<dbReference type="EMBL" id="JAGSRH010000011">
    <property type="protein sequence ID" value="MER5077027.1"/>
    <property type="molecule type" value="Genomic_DNA"/>
</dbReference>
<sequence length="188" mass="22165">MPQIVMENLKNLYYDMRSNKLSVQIYNVQLGAISFNVCFSISENPFVLTLTSRTDTPEFFLFNVTNGFKLETFINIDTFKRLQHLLYIGKNSNKLSTKSFFLDLDRKSPTKANLEKIDERKILNLRRDIKYDRERPYFNHWREHITDGKNVTEDNLAKTLALLGREAYDFSRNNNNSAIWSHCPVIRN</sequence>
<proteinExistence type="predicted"/>
<gene>
    <name evidence="1" type="ORF">KDV35_09210</name>
</gene>
<dbReference type="RefSeq" id="WP_250000466.1">
    <property type="nucleotide sequence ID" value="NZ_CP095443.1"/>
</dbReference>
<dbReference type="InterPro" id="IPR046100">
    <property type="entry name" value="DUF6037"/>
</dbReference>
<name>A0ABD5L7P8_PROST</name>
<evidence type="ECO:0000313" key="2">
    <source>
        <dbReference type="Proteomes" id="UP001495779"/>
    </source>
</evidence>
<reference evidence="1 2" key="1">
    <citation type="submission" date="2021-04" db="EMBL/GenBank/DDBJ databases">
        <title>Determining the burden of carbapenem-resistant Enterobacterales from a tertiary public heath setting in Bangladesh: a clinical, epidemiological, and molecular study.</title>
        <authorList>
            <person name="Farzana R."/>
            <person name="Walsh T.R."/>
        </authorList>
    </citation>
    <scope>NUCLEOTIDE SEQUENCE [LARGE SCALE GENOMIC DNA]</scope>
    <source>
        <strain evidence="2">dmpro_s316</strain>
    </source>
</reference>
<organism evidence="1 2">
    <name type="scientific">Providencia stuartii</name>
    <dbReference type="NCBI Taxonomy" id="588"/>
    <lineage>
        <taxon>Bacteria</taxon>
        <taxon>Pseudomonadati</taxon>
        <taxon>Pseudomonadota</taxon>
        <taxon>Gammaproteobacteria</taxon>
        <taxon>Enterobacterales</taxon>
        <taxon>Morganellaceae</taxon>
        <taxon>Providencia</taxon>
    </lineage>
</organism>
<dbReference type="AlphaFoldDB" id="A0ABD5L7P8"/>
<evidence type="ECO:0000313" key="1">
    <source>
        <dbReference type="EMBL" id="MER5077027.1"/>
    </source>
</evidence>
<protein>
    <submittedName>
        <fullName evidence="1">Uncharacterized protein</fullName>
    </submittedName>
</protein>
<comment type="caution">
    <text evidence="1">The sequence shown here is derived from an EMBL/GenBank/DDBJ whole genome shotgun (WGS) entry which is preliminary data.</text>
</comment>
<dbReference type="Proteomes" id="UP001495779">
    <property type="component" value="Unassembled WGS sequence"/>
</dbReference>
<dbReference type="Pfam" id="PF19503">
    <property type="entry name" value="DUF6037"/>
    <property type="match status" value="1"/>
</dbReference>
<accession>A0ABD5L7P8</accession>